<dbReference type="EC" id="1.3.1.89" evidence="3"/>
<reference evidence="15 16" key="1">
    <citation type="journal article" date="2023" name="Commun. Biol.">
        <title>Genome analysis of Parmales, the sister group of diatoms, reveals the evolutionary specialization of diatoms from phago-mixotrophs to photoautotrophs.</title>
        <authorList>
            <person name="Ban H."/>
            <person name="Sato S."/>
            <person name="Yoshikawa S."/>
            <person name="Yamada K."/>
            <person name="Nakamura Y."/>
            <person name="Ichinomiya M."/>
            <person name="Sato N."/>
            <person name="Blanc-Mathieu R."/>
            <person name="Endo H."/>
            <person name="Kuwata A."/>
            <person name="Ogata H."/>
        </authorList>
    </citation>
    <scope>NUCLEOTIDE SEQUENCE [LARGE SCALE GENOMIC DNA]</scope>
</reference>
<evidence type="ECO:0000256" key="10">
    <source>
        <dbReference type="ARBA" id="ARBA00048342"/>
    </source>
</evidence>
<dbReference type="PANTHER" id="PTHR45846:SF1">
    <property type="entry name" value="TRNA-DIHYDROURIDINE(47) SYNTHASE [NAD(P)(+)]-LIKE"/>
    <property type="match status" value="1"/>
</dbReference>
<feature type="domain" description="DUS-like FMN-binding" evidence="14">
    <location>
        <begin position="3"/>
        <end position="254"/>
    </location>
</feature>
<keyword evidence="16" id="KW-1185">Reference proteome</keyword>
<evidence type="ECO:0000256" key="11">
    <source>
        <dbReference type="ARBA" id="ARBA00049447"/>
    </source>
</evidence>
<dbReference type="Proteomes" id="UP001165060">
    <property type="component" value="Unassembled WGS sequence"/>
</dbReference>
<dbReference type="InterPro" id="IPR013785">
    <property type="entry name" value="Aldolase_TIM"/>
</dbReference>
<keyword evidence="4" id="KW-0285">Flavoprotein</keyword>
<dbReference type="EMBL" id="BRYB01001938">
    <property type="protein sequence ID" value="GMI36701.1"/>
    <property type="molecule type" value="Genomic_DNA"/>
</dbReference>
<evidence type="ECO:0000256" key="3">
    <source>
        <dbReference type="ARBA" id="ARBA00012376"/>
    </source>
</evidence>
<comment type="catalytic activity">
    <reaction evidence="11">
        <text>a 5,6-dihydrouridine in mRNA + NADP(+) = a uridine in mRNA + NADPH + H(+)</text>
        <dbReference type="Rhea" id="RHEA:69855"/>
        <dbReference type="Rhea" id="RHEA-COMP:14658"/>
        <dbReference type="Rhea" id="RHEA-COMP:17789"/>
        <dbReference type="ChEBI" id="CHEBI:15378"/>
        <dbReference type="ChEBI" id="CHEBI:57783"/>
        <dbReference type="ChEBI" id="CHEBI:58349"/>
        <dbReference type="ChEBI" id="CHEBI:65315"/>
        <dbReference type="ChEBI" id="CHEBI:74443"/>
    </reaction>
    <physiologicalReaction direction="right-to-left" evidence="11">
        <dbReference type="Rhea" id="RHEA:69857"/>
    </physiologicalReaction>
</comment>
<evidence type="ECO:0000256" key="12">
    <source>
        <dbReference type="ARBA" id="ARBA00049513"/>
    </source>
</evidence>
<organism evidence="15 16">
    <name type="scientific">Tetraparma gracilis</name>
    <dbReference type="NCBI Taxonomy" id="2962635"/>
    <lineage>
        <taxon>Eukaryota</taxon>
        <taxon>Sar</taxon>
        <taxon>Stramenopiles</taxon>
        <taxon>Ochrophyta</taxon>
        <taxon>Bolidophyceae</taxon>
        <taxon>Parmales</taxon>
        <taxon>Triparmaceae</taxon>
        <taxon>Tetraparma</taxon>
    </lineage>
</organism>
<keyword evidence="7" id="KW-0521">NADP</keyword>
<dbReference type="Gene3D" id="3.20.20.70">
    <property type="entry name" value="Aldolase class I"/>
    <property type="match status" value="1"/>
</dbReference>
<evidence type="ECO:0000256" key="5">
    <source>
        <dbReference type="ARBA" id="ARBA00022643"/>
    </source>
</evidence>
<dbReference type="InterPro" id="IPR035587">
    <property type="entry name" value="DUS-like_FMN-bd"/>
</dbReference>
<comment type="cofactor">
    <cofactor evidence="1">
        <name>FMN</name>
        <dbReference type="ChEBI" id="CHEBI:58210"/>
    </cofactor>
</comment>
<comment type="catalytic activity">
    <reaction evidence="12">
        <text>5,6-dihydrouridine(47) in tRNA + NADP(+) = uridine(47) in tRNA + NADPH + H(+)</text>
        <dbReference type="Rhea" id="RHEA:53360"/>
        <dbReference type="Rhea" id="RHEA-COMP:13539"/>
        <dbReference type="Rhea" id="RHEA-COMP:13540"/>
        <dbReference type="ChEBI" id="CHEBI:15378"/>
        <dbReference type="ChEBI" id="CHEBI:57783"/>
        <dbReference type="ChEBI" id="CHEBI:58349"/>
        <dbReference type="ChEBI" id="CHEBI:65315"/>
        <dbReference type="ChEBI" id="CHEBI:74443"/>
        <dbReference type="EC" id="1.3.1.89"/>
    </reaction>
    <physiologicalReaction direction="right-to-left" evidence="12">
        <dbReference type="Rhea" id="RHEA:53362"/>
    </physiologicalReaction>
</comment>
<protein>
    <recommendedName>
        <fullName evidence="3">tRNA-dihydrouridine(47) synthase [NAD(P)(+)]</fullName>
        <ecNumber evidence="3">1.3.1.89</ecNumber>
    </recommendedName>
</protein>
<keyword evidence="5" id="KW-0288">FMN</keyword>
<evidence type="ECO:0000256" key="6">
    <source>
        <dbReference type="ARBA" id="ARBA00022694"/>
    </source>
</evidence>
<evidence type="ECO:0000256" key="1">
    <source>
        <dbReference type="ARBA" id="ARBA00001917"/>
    </source>
</evidence>
<dbReference type="PANTHER" id="PTHR45846">
    <property type="entry name" value="TRNA-DIHYDROURIDINE(47) SYNTHASE [NAD(P)(+)]-LIKE"/>
    <property type="match status" value="1"/>
</dbReference>
<keyword evidence="8" id="KW-0560">Oxidoreductase</keyword>
<dbReference type="Pfam" id="PF01207">
    <property type="entry name" value="Dus"/>
    <property type="match status" value="1"/>
</dbReference>
<evidence type="ECO:0000313" key="15">
    <source>
        <dbReference type="EMBL" id="GMI36701.1"/>
    </source>
</evidence>
<gene>
    <name evidence="15" type="ORF">TeGR_g472</name>
</gene>
<dbReference type="CDD" id="cd02801">
    <property type="entry name" value="DUS_like_FMN"/>
    <property type="match status" value="1"/>
</dbReference>
<dbReference type="InterPro" id="IPR018517">
    <property type="entry name" value="tRNA_hU_synthase_CS"/>
</dbReference>
<evidence type="ECO:0000259" key="14">
    <source>
        <dbReference type="Pfam" id="PF01207"/>
    </source>
</evidence>
<feature type="region of interest" description="Disordered" evidence="13">
    <location>
        <begin position="368"/>
        <end position="389"/>
    </location>
</feature>
<proteinExistence type="inferred from homology"/>
<comment type="similarity">
    <text evidence="2">Belongs to the Dus family. Dus3 subfamily.</text>
</comment>
<evidence type="ECO:0000313" key="16">
    <source>
        <dbReference type="Proteomes" id="UP001165060"/>
    </source>
</evidence>
<name>A0ABQ6MZV6_9STRA</name>
<accession>A0ABQ6MZV6</accession>
<evidence type="ECO:0000256" key="13">
    <source>
        <dbReference type="SAM" id="MobiDB-lite"/>
    </source>
</evidence>
<keyword evidence="6" id="KW-0819">tRNA processing</keyword>
<comment type="catalytic activity">
    <reaction evidence="10">
        <text>a 5,6-dihydrouridine in mRNA + NAD(+) = a uridine in mRNA + NADH + H(+)</text>
        <dbReference type="Rhea" id="RHEA:69851"/>
        <dbReference type="Rhea" id="RHEA-COMP:14658"/>
        <dbReference type="Rhea" id="RHEA-COMP:17789"/>
        <dbReference type="ChEBI" id="CHEBI:15378"/>
        <dbReference type="ChEBI" id="CHEBI:57540"/>
        <dbReference type="ChEBI" id="CHEBI:57945"/>
        <dbReference type="ChEBI" id="CHEBI:65315"/>
        <dbReference type="ChEBI" id="CHEBI:74443"/>
    </reaction>
    <physiologicalReaction direction="right-to-left" evidence="10">
        <dbReference type="Rhea" id="RHEA:69853"/>
    </physiologicalReaction>
</comment>
<sequence length="389" mass="43047">MGEMAFARNLLKGDPLELSRLRRAKNEPNFGVQIATNTIEEGRLAVVKAHEAGADWVDLNCGCPVFEATRRGLGSSLLSSPSKLAKLVAGIADDSPLPLSVKIRIAPHGKETNVHKVVGKLREIDSLAAITIHGRSAGDRYTKAADWNLVGDVVASSAGTVPIVGNGDILTHFEATQRLNETGVAGVMVARGALMKPWLFQEFRDKATWELSSEDRVEVYRRLVCYMKEHFGDDAKGRKKAFYFLPWHFENFTRYKHLPEEEYGDWGSPLMQTRWDVDEEQLPLDYVLSHRDKAAHDLIAASLWDADSDADAVARLTALGESADLRALDAGAELGEVEELANTGSHRGGRPRKPVIRRTEEEIAVLRAERAAKRERTGAPPHVDSRSRR</sequence>
<comment type="catalytic activity">
    <reaction evidence="9">
        <text>5,6-dihydrouridine(47) in tRNA + NAD(+) = uridine(47) in tRNA + NADH + H(+)</text>
        <dbReference type="Rhea" id="RHEA:53364"/>
        <dbReference type="Rhea" id="RHEA-COMP:13539"/>
        <dbReference type="Rhea" id="RHEA-COMP:13540"/>
        <dbReference type="ChEBI" id="CHEBI:15378"/>
        <dbReference type="ChEBI" id="CHEBI:57540"/>
        <dbReference type="ChEBI" id="CHEBI:57945"/>
        <dbReference type="ChEBI" id="CHEBI:65315"/>
        <dbReference type="ChEBI" id="CHEBI:74443"/>
        <dbReference type="EC" id="1.3.1.89"/>
    </reaction>
    <physiologicalReaction direction="right-to-left" evidence="9">
        <dbReference type="Rhea" id="RHEA:53366"/>
    </physiologicalReaction>
</comment>
<comment type="caution">
    <text evidence="15">The sequence shown here is derived from an EMBL/GenBank/DDBJ whole genome shotgun (WGS) entry which is preliminary data.</text>
</comment>
<evidence type="ECO:0000256" key="9">
    <source>
        <dbReference type="ARBA" id="ARBA00048266"/>
    </source>
</evidence>
<evidence type="ECO:0000256" key="2">
    <source>
        <dbReference type="ARBA" id="ARBA00005451"/>
    </source>
</evidence>
<evidence type="ECO:0000256" key="8">
    <source>
        <dbReference type="ARBA" id="ARBA00023002"/>
    </source>
</evidence>
<dbReference type="SUPFAM" id="SSF51395">
    <property type="entry name" value="FMN-linked oxidoreductases"/>
    <property type="match status" value="1"/>
</dbReference>
<evidence type="ECO:0000256" key="7">
    <source>
        <dbReference type="ARBA" id="ARBA00022857"/>
    </source>
</evidence>
<evidence type="ECO:0000256" key="4">
    <source>
        <dbReference type="ARBA" id="ARBA00022630"/>
    </source>
</evidence>
<dbReference type="PROSITE" id="PS01136">
    <property type="entry name" value="UPF0034"/>
    <property type="match status" value="1"/>
</dbReference>